<keyword evidence="4" id="KW-0812">Transmembrane</keyword>
<dbReference type="GO" id="GO:0006865">
    <property type="term" value="P:amino acid transport"/>
    <property type="evidence" value="ECO:0007669"/>
    <property type="project" value="UniProtKB-KW"/>
</dbReference>
<evidence type="ECO:0000256" key="3">
    <source>
        <dbReference type="ARBA" id="ARBA00022475"/>
    </source>
</evidence>
<evidence type="ECO:0000313" key="9">
    <source>
        <dbReference type="EMBL" id="QIJ72560.1"/>
    </source>
</evidence>
<reference evidence="9 10" key="1">
    <citation type="submission" date="2020-02" db="EMBL/GenBank/DDBJ databases">
        <title>Genome analysis of Thermosulfuriphilus ammonigenes ST65T, an anaerobic thermophilic chemolithoautotrophic bacterium isolated from a deep-sea hydrothermal vent.</title>
        <authorList>
            <person name="Slobodkina G."/>
            <person name="Allioux M."/>
            <person name="Merkel A."/>
            <person name="Alain K."/>
            <person name="Jebbar M."/>
            <person name="Slobodkin A."/>
        </authorList>
    </citation>
    <scope>NUCLEOTIDE SEQUENCE [LARGE SCALE GENOMIC DNA]</scope>
    <source>
        <strain evidence="9 10">ST65</strain>
    </source>
</reference>
<evidence type="ECO:0000256" key="6">
    <source>
        <dbReference type="ARBA" id="ARBA00022989"/>
    </source>
</evidence>
<protein>
    <submittedName>
        <fullName evidence="9">Branched-chain amino acid ABC transporter permease</fullName>
    </submittedName>
</protein>
<dbReference type="PANTHER" id="PTHR11795">
    <property type="entry name" value="BRANCHED-CHAIN AMINO ACID TRANSPORT SYSTEM PERMEASE PROTEIN LIVH"/>
    <property type="match status" value="1"/>
</dbReference>
<keyword evidence="10" id="KW-1185">Reference proteome</keyword>
<evidence type="ECO:0000256" key="2">
    <source>
        <dbReference type="ARBA" id="ARBA00022448"/>
    </source>
</evidence>
<sequence>MGGPEIAQFLLAGIMNGAIYALVALGFCLVEASTKIVNFTQGDFLTLGGMVMFSLLNQAHLPYPLAFALTIVTVAGVGFLLERLALRPARSKDVLTLVFITIGASIFLRGIIKLTWGKEPHSLPGLPGREAISLLGATTSAQGLWILAITGAIVLGLHLFFSRSLWGKAIRAVASNRQAASLVGIPVSLMIAGSFALAGALGAAAGVLITPITTVSFDTGVVIGLKGFAAAVLGGYGHFGGAILGGIVLGVSETIAAGFISSALKDAIAFVVLLLVLFFRPQGLLGALPSERA</sequence>
<evidence type="ECO:0000256" key="8">
    <source>
        <dbReference type="ARBA" id="ARBA00037998"/>
    </source>
</evidence>
<dbReference type="KEGG" id="tav:G4V39_09875"/>
<evidence type="ECO:0000256" key="1">
    <source>
        <dbReference type="ARBA" id="ARBA00004651"/>
    </source>
</evidence>
<dbReference type="CDD" id="cd06582">
    <property type="entry name" value="TM_PBP1_LivH_like"/>
    <property type="match status" value="1"/>
</dbReference>
<dbReference type="PANTHER" id="PTHR11795:SF450">
    <property type="entry name" value="ABC TRANSPORTER PERMEASE PROTEIN"/>
    <property type="match status" value="1"/>
</dbReference>
<evidence type="ECO:0000256" key="4">
    <source>
        <dbReference type="ARBA" id="ARBA00022692"/>
    </source>
</evidence>
<comment type="similarity">
    <text evidence="8">Belongs to the binding-protein-dependent transport system permease family. LivHM subfamily.</text>
</comment>
<dbReference type="GO" id="GO:0005886">
    <property type="term" value="C:plasma membrane"/>
    <property type="evidence" value="ECO:0007669"/>
    <property type="project" value="UniProtKB-SubCell"/>
</dbReference>
<gene>
    <name evidence="9" type="ORF">G4V39_09875</name>
</gene>
<dbReference type="InterPro" id="IPR001851">
    <property type="entry name" value="ABC_transp_permease"/>
</dbReference>
<evidence type="ECO:0000256" key="7">
    <source>
        <dbReference type="ARBA" id="ARBA00023136"/>
    </source>
</evidence>
<name>A0A6G7PY66_9BACT</name>
<dbReference type="AlphaFoldDB" id="A0A6G7PY66"/>
<comment type="subcellular location">
    <subcellularLocation>
        <location evidence="1">Cell membrane</location>
        <topology evidence="1">Multi-pass membrane protein</topology>
    </subcellularLocation>
</comment>
<dbReference type="EMBL" id="CP048877">
    <property type="protein sequence ID" value="QIJ72560.1"/>
    <property type="molecule type" value="Genomic_DNA"/>
</dbReference>
<dbReference type="GO" id="GO:0022857">
    <property type="term" value="F:transmembrane transporter activity"/>
    <property type="evidence" value="ECO:0007669"/>
    <property type="project" value="InterPro"/>
</dbReference>
<keyword evidence="7" id="KW-0472">Membrane</keyword>
<keyword evidence="5" id="KW-0029">Amino-acid transport</keyword>
<keyword evidence="6" id="KW-1133">Transmembrane helix</keyword>
<dbReference type="InterPro" id="IPR052157">
    <property type="entry name" value="BCAA_transport_permease"/>
</dbReference>
<dbReference type="Proteomes" id="UP000502179">
    <property type="component" value="Chromosome"/>
</dbReference>
<keyword evidence="2" id="KW-0813">Transport</keyword>
<keyword evidence="3" id="KW-1003">Cell membrane</keyword>
<dbReference type="Pfam" id="PF02653">
    <property type="entry name" value="BPD_transp_2"/>
    <property type="match status" value="1"/>
</dbReference>
<evidence type="ECO:0000313" key="10">
    <source>
        <dbReference type="Proteomes" id="UP000502179"/>
    </source>
</evidence>
<organism evidence="9 10">
    <name type="scientific">Thermosulfuriphilus ammonigenes</name>
    <dbReference type="NCBI Taxonomy" id="1936021"/>
    <lineage>
        <taxon>Bacteria</taxon>
        <taxon>Pseudomonadati</taxon>
        <taxon>Thermodesulfobacteriota</taxon>
        <taxon>Thermodesulfobacteria</taxon>
        <taxon>Thermodesulfobacteriales</taxon>
        <taxon>Thermodesulfobacteriaceae</taxon>
        <taxon>Thermosulfuriphilus</taxon>
    </lineage>
</organism>
<dbReference type="RefSeq" id="WP_166032777.1">
    <property type="nucleotide sequence ID" value="NZ_CP048877.1"/>
</dbReference>
<evidence type="ECO:0000256" key="5">
    <source>
        <dbReference type="ARBA" id="ARBA00022970"/>
    </source>
</evidence>
<accession>A0A6G7PY66</accession>
<proteinExistence type="inferred from homology"/>